<evidence type="ECO:0000256" key="1">
    <source>
        <dbReference type="SAM" id="MobiDB-lite"/>
    </source>
</evidence>
<accession>A0ABT9BFE9</accession>
<reference evidence="2" key="1">
    <citation type="submission" date="2023-07" db="EMBL/GenBank/DDBJ databases">
        <authorList>
            <person name="Kim M.K."/>
        </authorList>
    </citation>
    <scope>NUCLEOTIDE SEQUENCE</scope>
    <source>
        <strain evidence="2">ASUV-10-1</strain>
    </source>
</reference>
<comment type="caution">
    <text evidence="2">The sequence shown here is derived from an EMBL/GenBank/DDBJ whole genome shotgun (WGS) entry which is preliminary data.</text>
</comment>
<protein>
    <recommendedName>
        <fullName evidence="4">DUF3164 family protein</fullName>
    </recommendedName>
</protein>
<keyword evidence="3" id="KW-1185">Reference proteome</keyword>
<evidence type="ECO:0000313" key="3">
    <source>
        <dbReference type="Proteomes" id="UP001176429"/>
    </source>
</evidence>
<evidence type="ECO:0000313" key="2">
    <source>
        <dbReference type="EMBL" id="MDO7876505.1"/>
    </source>
</evidence>
<evidence type="ECO:0008006" key="4">
    <source>
        <dbReference type="Google" id="ProtNLM"/>
    </source>
</evidence>
<proteinExistence type="predicted"/>
<feature type="region of interest" description="Disordered" evidence="1">
    <location>
        <begin position="1"/>
        <end position="26"/>
    </location>
</feature>
<dbReference type="RefSeq" id="WP_305007874.1">
    <property type="nucleotide sequence ID" value="NZ_JAUQSY010000012.1"/>
</dbReference>
<dbReference type="EMBL" id="JAUQSY010000012">
    <property type="protein sequence ID" value="MDO7876505.1"/>
    <property type="molecule type" value="Genomic_DNA"/>
</dbReference>
<sequence>MKNNRLDAYHRRDTATTAGLDADKKNYEPIEEDIAPLREQLATNHANADKLIDEVLKADSEDSAEVKTKTKGLLLPLLNRLSAGLQAFAESKANDDEDLLPRVTLGSDALRKADEDSFVRLATGLLAEADKVPAAQLTKREFLPADLAEAKRLLQRFAGRLTPGRLADVEGKSTREILSDLLAANQQLIKKIRKQLLPYKNSPTKHDVWLRFQGYSKVVLRTGGSAKSGSGAA</sequence>
<gene>
    <name evidence="2" type="ORF">Q5H93_17305</name>
</gene>
<name>A0ABT9BFE9_9BACT</name>
<dbReference type="Proteomes" id="UP001176429">
    <property type="component" value="Unassembled WGS sequence"/>
</dbReference>
<feature type="compositionally biased region" description="Basic and acidic residues" evidence="1">
    <location>
        <begin position="1"/>
        <end position="14"/>
    </location>
</feature>
<organism evidence="2 3">
    <name type="scientific">Hymenobacter aranciens</name>
    <dbReference type="NCBI Taxonomy" id="3063996"/>
    <lineage>
        <taxon>Bacteria</taxon>
        <taxon>Pseudomonadati</taxon>
        <taxon>Bacteroidota</taxon>
        <taxon>Cytophagia</taxon>
        <taxon>Cytophagales</taxon>
        <taxon>Hymenobacteraceae</taxon>
        <taxon>Hymenobacter</taxon>
    </lineage>
</organism>